<evidence type="ECO:0000313" key="1">
    <source>
        <dbReference type="EMBL" id="KAJ1097039.1"/>
    </source>
</evidence>
<comment type="caution">
    <text evidence="1">The sequence shown here is derived from an EMBL/GenBank/DDBJ whole genome shotgun (WGS) entry which is preliminary data.</text>
</comment>
<sequence length="106" mass="12377">MAAAKNNTLDARGGLGFIWTRITRRRKPWPPRLGQRPVWCATWRSTWGPTTRRSYLEETGCWSGPAECCAERRGPVHRRSWGKRTGGRVRSYCWRALRRPEEIHKA</sequence>
<keyword evidence="2" id="KW-1185">Reference proteome</keyword>
<name>A0AAV7M373_PLEWA</name>
<organism evidence="1 2">
    <name type="scientific">Pleurodeles waltl</name>
    <name type="common">Iberian ribbed newt</name>
    <dbReference type="NCBI Taxonomy" id="8319"/>
    <lineage>
        <taxon>Eukaryota</taxon>
        <taxon>Metazoa</taxon>
        <taxon>Chordata</taxon>
        <taxon>Craniata</taxon>
        <taxon>Vertebrata</taxon>
        <taxon>Euteleostomi</taxon>
        <taxon>Amphibia</taxon>
        <taxon>Batrachia</taxon>
        <taxon>Caudata</taxon>
        <taxon>Salamandroidea</taxon>
        <taxon>Salamandridae</taxon>
        <taxon>Pleurodelinae</taxon>
        <taxon>Pleurodeles</taxon>
    </lineage>
</organism>
<evidence type="ECO:0000313" key="2">
    <source>
        <dbReference type="Proteomes" id="UP001066276"/>
    </source>
</evidence>
<dbReference type="EMBL" id="JANPWB010000014">
    <property type="protein sequence ID" value="KAJ1097039.1"/>
    <property type="molecule type" value="Genomic_DNA"/>
</dbReference>
<accession>A0AAV7M373</accession>
<dbReference type="AlphaFoldDB" id="A0AAV7M373"/>
<gene>
    <name evidence="1" type="ORF">NDU88_002168</name>
</gene>
<reference evidence="1" key="1">
    <citation type="journal article" date="2022" name="bioRxiv">
        <title>Sequencing and chromosome-scale assembly of the giantPleurodeles waltlgenome.</title>
        <authorList>
            <person name="Brown T."/>
            <person name="Elewa A."/>
            <person name="Iarovenko S."/>
            <person name="Subramanian E."/>
            <person name="Araus A.J."/>
            <person name="Petzold A."/>
            <person name="Susuki M."/>
            <person name="Suzuki K.-i.T."/>
            <person name="Hayashi T."/>
            <person name="Toyoda A."/>
            <person name="Oliveira C."/>
            <person name="Osipova E."/>
            <person name="Leigh N.D."/>
            <person name="Simon A."/>
            <person name="Yun M.H."/>
        </authorList>
    </citation>
    <scope>NUCLEOTIDE SEQUENCE</scope>
    <source>
        <strain evidence="1">20211129_DDA</strain>
        <tissue evidence="1">Liver</tissue>
    </source>
</reference>
<proteinExistence type="predicted"/>
<protein>
    <submittedName>
        <fullName evidence="1">Uncharacterized protein</fullName>
    </submittedName>
</protein>
<dbReference type="Proteomes" id="UP001066276">
    <property type="component" value="Chromosome 10"/>
</dbReference>